<feature type="region of interest" description="Disordered" evidence="6">
    <location>
        <begin position="62"/>
        <end position="154"/>
    </location>
</feature>
<dbReference type="GO" id="GO:0005886">
    <property type="term" value="C:plasma membrane"/>
    <property type="evidence" value="ECO:0007669"/>
    <property type="project" value="UniProtKB-SubCell"/>
</dbReference>
<keyword evidence="5" id="KW-0735">Signal-anchor</keyword>
<keyword evidence="5" id="KW-0813">Transport</keyword>
<keyword evidence="5" id="KW-1003">Cell membrane</keyword>
<comment type="function">
    <text evidence="5">Interacts with outer membrane receptor proteins that carry out high-affinity binding and energy dependent uptake into the periplasmic space of specific substrates. It could act to transduce energy from the cytoplasmic membrane to specific energy-requiring processes in the outer membrane, resulting in the release into the periplasm of ligands bound by these outer membrane proteins.</text>
</comment>
<dbReference type="Gene3D" id="3.30.1150.10">
    <property type="match status" value="1"/>
</dbReference>
<feature type="compositionally biased region" description="Gly residues" evidence="6">
    <location>
        <begin position="129"/>
        <end position="153"/>
    </location>
</feature>
<comment type="subcellular location">
    <subcellularLocation>
        <location evidence="5">Cell inner membrane</location>
        <topology evidence="5">Single-pass membrane protein</topology>
        <orientation evidence="5">Periplasmic side</orientation>
    </subcellularLocation>
    <subcellularLocation>
        <location evidence="1">Membrane</location>
        <topology evidence="1">Single-pass membrane protein</topology>
    </subcellularLocation>
</comment>
<evidence type="ECO:0000313" key="8">
    <source>
        <dbReference type="EMBL" id="MBB4612922.1"/>
    </source>
</evidence>
<dbReference type="InterPro" id="IPR006260">
    <property type="entry name" value="TonB/TolA_C"/>
</dbReference>
<dbReference type="RefSeq" id="WP_144907453.1">
    <property type="nucleotide sequence ID" value="NZ_JACHOA010000002.1"/>
</dbReference>
<evidence type="ECO:0000313" key="9">
    <source>
        <dbReference type="Proteomes" id="UP000538566"/>
    </source>
</evidence>
<accession>A0A7W7A9W4</accession>
<feature type="transmembrane region" description="Helical" evidence="5">
    <location>
        <begin position="23"/>
        <end position="41"/>
    </location>
</feature>
<feature type="domain" description="TonB C-terminal" evidence="7">
    <location>
        <begin position="169"/>
        <end position="238"/>
    </location>
</feature>
<keyword evidence="5" id="KW-0653">Protein transport</keyword>
<reference evidence="8 9" key="1">
    <citation type="submission" date="2020-08" db="EMBL/GenBank/DDBJ databases">
        <title>Genomic Encyclopedia of Type Strains, Phase IV (KMG-IV): sequencing the most valuable type-strain genomes for metagenomic binning, comparative biology and taxonomic classification.</title>
        <authorList>
            <person name="Goeker M."/>
        </authorList>
    </citation>
    <scope>NUCLEOTIDE SEQUENCE [LARGE SCALE GENOMIC DNA]</scope>
    <source>
        <strain evidence="8 9">DSM 17507</strain>
    </source>
</reference>
<dbReference type="GO" id="GO:0030288">
    <property type="term" value="C:outer membrane-bounded periplasmic space"/>
    <property type="evidence" value="ECO:0007669"/>
    <property type="project" value="InterPro"/>
</dbReference>
<dbReference type="SUPFAM" id="SSF74653">
    <property type="entry name" value="TolA/TonB C-terminal domain"/>
    <property type="match status" value="1"/>
</dbReference>
<dbReference type="GO" id="GO:0015891">
    <property type="term" value="P:siderophore transport"/>
    <property type="evidence" value="ECO:0007669"/>
    <property type="project" value="InterPro"/>
</dbReference>
<keyword evidence="2 5" id="KW-0812">Transmembrane</keyword>
<dbReference type="InterPro" id="IPR037682">
    <property type="entry name" value="TonB_C"/>
</dbReference>
<keyword evidence="5" id="KW-0997">Cell inner membrane</keyword>
<dbReference type="NCBIfam" id="TIGR01352">
    <property type="entry name" value="tonB_Cterm"/>
    <property type="match status" value="1"/>
</dbReference>
<keyword evidence="4 5" id="KW-0472">Membrane</keyword>
<dbReference type="Proteomes" id="UP000538566">
    <property type="component" value="Unassembled WGS sequence"/>
</dbReference>
<evidence type="ECO:0000256" key="6">
    <source>
        <dbReference type="SAM" id="MobiDB-lite"/>
    </source>
</evidence>
<dbReference type="PRINTS" id="PR01374">
    <property type="entry name" value="TONBPROTEIN"/>
</dbReference>
<dbReference type="AlphaFoldDB" id="A0A7W7A9W4"/>
<gene>
    <name evidence="8" type="ORF">GGR37_001181</name>
</gene>
<protein>
    <recommendedName>
        <fullName evidence="5">Protein TonB</fullName>
    </recommendedName>
</protein>
<keyword evidence="9" id="KW-1185">Reference proteome</keyword>
<comment type="caution">
    <text evidence="8">The sequence shown here is derived from an EMBL/GenBank/DDBJ whole genome shotgun (WGS) entry which is preliminary data.</text>
</comment>
<comment type="similarity">
    <text evidence="5">Belongs to the TonB family.</text>
</comment>
<evidence type="ECO:0000256" key="5">
    <source>
        <dbReference type="RuleBase" id="RU362123"/>
    </source>
</evidence>
<evidence type="ECO:0000256" key="3">
    <source>
        <dbReference type="ARBA" id="ARBA00022989"/>
    </source>
</evidence>
<sequence>MEHIAAPDSRSFAVRRKSGRDRALPATFALCLHLLVLWGVIHGFGGVPAKTGAEADPFTTRTFDVPLEKPSPSPTPTTPEPAGASGEEGRKAKAKPVVARSRLPSRPEPAPPVASTGNDVRSGAAAQGQGTGGGGEGMGTGSGASGNGSGGGLARRAEKIAGDIRSTRDYPAKSQQERIGKRVVILLDVSAEGRVTGCRVWRASGVPEADAVTCRLASERFRFRPATDSDGRPVASTYGWEQRWFAP</sequence>
<dbReference type="Pfam" id="PF03544">
    <property type="entry name" value="TonB_C"/>
    <property type="match status" value="1"/>
</dbReference>
<feature type="compositionally biased region" description="Pro residues" evidence="6">
    <location>
        <begin position="69"/>
        <end position="79"/>
    </location>
</feature>
<dbReference type="GO" id="GO:0031992">
    <property type="term" value="F:energy transducer activity"/>
    <property type="evidence" value="ECO:0007669"/>
    <property type="project" value="InterPro"/>
</dbReference>
<organism evidence="8 9">
    <name type="scientific">Novosphingobium taihuense</name>
    <dbReference type="NCBI Taxonomy" id="260085"/>
    <lineage>
        <taxon>Bacteria</taxon>
        <taxon>Pseudomonadati</taxon>
        <taxon>Pseudomonadota</taxon>
        <taxon>Alphaproteobacteria</taxon>
        <taxon>Sphingomonadales</taxon>
        <taxon>Sphingomonadaceae</taxon>
        <taxon>Novosphingobium</taxon>
    </lineage>
</organism>
<keyword evidence="3 5" id="KW-1133">Transmembrane helix</keyword>
<proteinExistence type="inferred from homology"/>
<evidence type="ECO:0000256" key="1">
    <source>
        <dbReference type="ARBA" id="ARBA00004167"/>
    </source>
</evidence>
<dbReference type="OrthoDB" id="7390536at2"/>
<dbReference type="InterPro" id="IPR003538">
    <property type="entry name" value="TonB"/>
</dbReference>
<dbReference type="GO" id="GO:0055085">
    <property type="term" value="P:transmembrane transport"/>
    <property type="evidence" value="ECO:0007669"/>
    <property type="project" value="InterPro"/>
</dbReference>
<evidence type="ECO:0000259" key="7">
    <source>
        <dbReference type="Pfam" id="PF03544"/>
    </source>
</evidence>
<dbReference type="GO" id="GO:0015031">
    <property type="term" value="P:protein transport"/>
    <property type="evidence" value="ECO:0007669"/>
    <property type="project" value="UniProtKB-UniRule"/>
</dbReference>
<dbReference type="EMBL" id="JACHOA010000002">
    <property type="protein sequence ID" value="MBB4612922.1"/>
    <property type="molecule type" value="Genomic_DNA"/>
</dbReference>
<name>A0A7W7A9W4_9SPHN</name>
<evidence type="ECO:0000256" key="2">
    <source>
        <dbReference type="ARBA" id="ARBA00022692"/>
    </source>
</evidence>
<evidence type="ECO:0000256" key="4">
    <source>
        <dbReference type="ARBA" id="ARBA00023136"/>
    </source>
</evidence>